<comment type="caution">
    <text evidence="1">The sequence shown here is derived from an EMBL/GenBank/DDBJ whole genome shotgun (WGS) entry which is preliminary data.</text>
</comment>
<name>A0A5J4KIQ0_9CHLR</name>
<organism evidence="1 2">
    <name type="scientific">Dictyobacter vulcani</name>
    <dbReference type="NCBI Taxonomy" id="2607529"/>
    <lineage>
        <taxon>Bacteria</taxon>
        <taxon>Bacillati</taxon>
        <taxon>Chloroflexota</taxon>
        <taxon>Ktedonobacteria</taxon>
        <taxon>Ktedonobacterales</taxon>
        <taxon>Dictyobacteraceae</taxon>
        <taxon>Dictyobacter</taxon>
    </lineage>
</organism>
<gene>
    <name evidence="1" type="ORF">KDW_04990</name>
</gene>
<dbReference type="Proteomes" id="UP000326912">
    <property type="component" value="Unassembled WGS sequence"/>
</dbReference>
<reference evidence="1 2" key="1">
    <citation type="submission" date="2019-10" db="EMBL/GenBank/DDBJ databases">
        <title>Dictyobacter vulcani sp. nov., within the class Ktedonobacteria, isolated from soil of volcanic Mt. Zao.</title>
        <authorList>
            <person name="Zheng Y."/>
            <person name="Wang C.M."/>
            <person name="Sakai Y."/>
            <person name="Abe K."/>
            <person name="Yokota A."/>
            <person name="Yabe S."/>
        </authorList>
    </citation>
    <scope>NUCLEOTIDE SEQUENCE [LARGE SCALE GENOMIC DNA]</scope>
    <source>
        <strain evidence="1 2">W12</strain>
    </source>
</reference>
<proteinExistence type="predicted"/>
<dbReference type="AlphaFoldDB" id="A0A5J4KIQ0"/>
<dbReference type="EMBL" id="BKZW01000001">
    <property type="protein sequence ID" value="GER86337.1"/>
    <property type="molecule type" value="Genomic_DNA"/>
</dbReference>
<keyword evidence="2" id="KW-1185">Reference proteome</keyword>
<protein>
    <submittedName>
        <fullName evidence="1">Uncharacterized protein</fullName>
    </submittedName>
</protein>
<evidence type="ECO:0000313" key="2">
    <source>
        <dbReference type="Proteomes" id="UP000326912"/>
    </source>
</evidence>
<dbReference type="RefSeq" id="WP_162004884.1">
    <property type="nucleotide sequence ID" value="NZ_BKZW01000001.1"/>
</dbReference>
<sequence>MIRESLQAQAFSPPPHAVAGETILQTVGLSKVYVSLPQFERVPKAEVY</sequence>
<evidence type="ECO:0000313" key="1">
    <source>
        <dbReference type="EMBL" id="GER86337.1"/>
    </source>
</evidence>
<accession>A0A5J4KIQ0</accession>